<keyword evidence="2" id="KW-1185">Reference proteome</keyword>
<protein>
    <submittedName>
        <fullName evidence="1">Uncharacterized protein</fullName>
    </submittedName>
</protein>
<dbReference type="Proteomes" id="UP000308600">
    <property type="component" value="Unassembled WGS sequence"/>
</dbReference>
<accession>A0ACD3AA65</accession>
<sequence length="316" mass="35163">MLFASSHPLCWTATLLGDLSCYQFPPLRSLFYHARILFLFTKSDMKTILLPVTVFSLALVSAPFHLPTLLMTVLWIWVHLLHFCIANQYYSTNEDALNKPWRPLPSGLLTTADAFTIRWSLVPICLFMSILHRTLVPSLVLLAATWLYNDCFWNKHGVVKNFLNVVGYLAFECGAAVCLSRNMGLTPSSTNALITSGLIILTTVHAGDFPDIGGDLKEGRNTLPILFPTLTRHILCATITLWTGYACIMTTTWSLAPVLGLAVLGTAVAEAFRNKDSDRRQDRFAFILYNVWLSAIHVALAATANTARWQSLPTSI</sequence>
<organism evidence="1 2">
    <name type="scientific">Pluteus cervinus</name>
    <dbReference type="NCBI Taxonomy" id="181527"/>
    <lineage>
        <taxon>Eukaryota</taxon>
        <taxon>Fungi</taxon>
        <taxon>Dikarya</taxon>
        <taxon>Basidiomycota</taxon>
        <taxon>Agaricomycotina</taxon>
        <taxon>Agaricomycetes</taxon>
        <taxon>Agaricomycetidae</taxon>
        <taxon>Agaricales</taxon>
        <taxon>Pluteineae</taxon>
        <taxon>Pluteaceae</taxon>
        <taxon>Pluteus</taxon>
    </lineage>
</organism>
<dbReference type="EMBL" id="ML208570">
    <property type="protein sequence ID" value="TFK62620.1"/>
    <property type="molecule type" value="Genomic_DNA"/>
</dbReference>
<proteinExistence type="predicted"/>
<reference evidence="1 2" key="1">
    <citation type="journal article" date="2019" name="Nat. Ecol. Evol.">
        <title>Megaphylogeny resolves global patterns of mushroom evolution.</title>
        <authorList>
            <person name="Varga T."/>
            <person name="Krizsan K."/>
            <person name="Foldi C."/>
            <person name="Dima B."/>
            <person name="Sanchez-Garcia M."/>
            <person name="Sanchez-Ramirez S."/>
            <person name="Szollosi G.J."/>
            <person name="Szarkandi J.G."/>
            <person name="Papp V."/>
            <person name="Albert L."/>
            <person name="Andreopoulos W."/>
            <person name="Angelini C."/>
            <person name="Antonin V."/>
            <person name="Barry K.W."/>
            <person name="Bougher N.L."/>
            <person name="Buchanan P."/>
            <person name="Buyck B."/>
            <person name="Bense V."/>
            <person name="Catcheside P."/>
            <person name="Chovatia M."/>
            <person name="Cooper J."/>
            <person name="Damon W."/>
            <person name="Desjardin D."/>
            <person name="Finy P."/>
            <person name="Geml J."/>
            <person name="Haridas S."/>
            <person name="Hughes K."/>
            <person name="Justo A."/>
            <person name="Karasinski D."/>
            <person name="Kautmanova I."/>
            <person name="Kiss B."/>
            <person name="Kocsube S."/>
            <person name="Kotiranta H."/>
            <person name="LaButti K.M."/>
            <person name="Lechner B.E."/>
            <person name="Liimatainen K."/>
            <person name="Lipzen A."/>
            <person name="Lukacs Z."/>
            <person name="Mihaltcheva S."/>
            <person name="Morgado L.N."/>
            <person name="Niskanen T."/>
            <person name="Noordeloos M.E."/>
            <person name="Ohm R.A."/>
            <person name="Ortiz-Santana B."/>
            <person name="Ovrebo C."/>
            <person name="Racz N."/>
            <person name="Riley R."/>
            <person name="Savchenko A."/>
            <person name="Shiryaev A."/>
            <person name="Soop K."/>
            <person name="Spirin V."/>
            <person name="Szebenyi C."/>
            <person name="Tomsovsky M."/>
            <person name="Tulloss R.E."/>
            <person name="Uehling J."/>
            <person name="Grigoriev I.V."/>
            <person name="Vagvolgyi C."/>
            <person name="Papp T."/>
            <person name="Martin F.M."/>
            <person name="Miettinen O."/>
            <person name="Hibbett D.S."/>
            <person name="Nagy L.G."/>
        </authorList>
    </citation>
    <scope>NUCLEOTIDE SEQUENCE [LARGE SCALE GENOMIC DNA]</scope>
    <source>
        <strain evidence="1 2">NL-1719</strain>
    </source>
</reference>
<name>A0ACD3AA65_9AGAR</name>
<gene>
    <name evidence="1" type="ORF">BDN72DRAFT_382982</name>
</gene>
<evidence type="ECO:0000313" key="2">
    <source>
        <dbReference type="Proteomes" id="UP000308600"/>
    </source>
</evidence>
<evidence type="ECO:0000313" key="1">
    <source>
        <dbReference type="EMBL" id="TFK62620.1"/>
    </source>
</evidence>